<sequence length="67" mass="7309">MKSVNLLAKLSAHLLEGTITVIMSFLALASLYVFDSWPLKLCGFAGCFLVGYGAAYWLGKAGREHKE</sequence>
<name>A0AAJ1D260_PANAN</name>
<organism evidence="2 3">
    <name type="scientific">Pantoea ananas</name>
    <name type="common">Erwinia uredovora</name>
    <dbReference type="NCBI Taxonomy" id="553"/>
    <lineage>
        <taxon>Bacteria</taxon>
        <taxon>Pseudomonadati</taxon>
        <taxon>Pseudomonadota</taxon>
        <taxon>Gammaproteobacteria</taxon>
        <taxon>Enterobacterales</taxon>
        <taxon>Erwiniaceae</taxon>
        <taxon>Pantoea</taxon>
    </lineage>
</organism>
<dbReference type="RefSeq" id="WP_028722784.1">
    <property type="nucleotide sequence ID" value="NZ_JANFVX010000021.1"/>
</dbReference>
<gene>
    <name evidence="2" type="ORF">NB703_004027</name>
</gene>
<feature type="transmembrane region" description="Helical" evidence="1">
    <location>
        <begin position="12"/>
        <end position="32"/>
    </location>
</feature>
<keyword evidence="1" id="KW-1133">Transmembrane helix</keyword>
<dbReference type="Proteomes" id="UP001208888">
    <property type="component" value="Unassembled WGS sequence"/>
</dbReference>
<evidence type="ECO:0000313" key="2">
    <source>
        <dbReference type="EMBL" id="MCW0345934.1"/>
    </source>
</evidence>
<feature type="transmembrane region" description="Helical" evidence="1">
    <location>
        <begin position="38"/>
        <end position="58"/>
    </location>
</feature>
<accession>A0AAJ1D260</accession>
<reference evidence="2" key="1">
    <citation type="submission" date="2022-06" db="EMBL/GenBank/DDBJ databases">
        <title>Dynamics of rice microbiomes reveals core vertical transmitted seed endophytes.</title>
        <authorList>
            <person name="Liao K."/>
            <person name="Zhang X."/>
        </authorList>
    </citation>
    <scope>NUCLEOTIDE SEQUENCE</scope>
    <source>
        <strain evidence="2">JT1-17</strain>
    </source>
</reference>
<evidence type="ECO:0000256" key="1">
    <source>
        <dbReference type="SAM" id="Phobius"/>
    </source>
</evidence>
<dbReference type="EMBL" id="JANFVX010000021">
    <property type="protein sequence ID" value="MCW0345934.1"/>
    <property type="molecule type" value="Genomic_DNA"/>
</dbReference>
<dbReference type="AlphaFoldDB" id="A0AAJ1D260"/>
<keyword evidence="1" id="KW-0472">Membrane</keyword>
<proteinExistence type="predicted"/>
<comment type="caution">
    <text evidence="2">The sequence shown here is derived from an EMBL/GenBank/DDBJ whole genome shotgun (WGS) entry which is preliminary data.</text>
</comment>
<evidence type="ECO:0000313" key="3">
    <source>
        <dbReference type="Proteomes" id="UP001208888"/>
    </source>
</evidence>
<protein>
    <submittedName>
        <fullName evidence="2">Uncharacterized protein</fullName>
    </submittedName>
</protein>
<keyword evidence="1" id="KW-0812">Transmembrane</keyword>